<evidence type="ECO:0000256" key="1">
    <source>
        <dbReference type="SAM" id="SignalP"/>
    </source>
</evidence>
<dbReference type="RefSeq" id="WP_093024968.1">
    <property type="nucleotide sequence ID" value="NZ_FPBK01000006.1"/>
</dbReference>
<sequence>MKKTLTFISFLFSFLVSAQEGIPLSSFSDEFKRSILDDLDLYNRPKHAINDYTFNKQFKEIFSTVVLTNSNVINNGSAFSYNQDNDKHTFSANFAFMGKGDTDIQNNLILDLGVNMTGTNNDFIFYGDGGWSQDIGGKIGLSFKLNSTQFFLENIKDKYITERETKIIPEITRINQGTIFLEQRLKQNSPKLIDSLKNIRNKLKELLDKRIKLLNNKDWTGNVSWSLFLAKNDSVYEDAIEFIKSNNELYLKSGEYDLDVFDNTIVKYYFIKLLENERECFKINNRAFLLYKSDIISSINNICDSIEMEDIPVKLKNAISSCNKNYKIDFLDQELDYKTLNIESVKDLKKNALKYFNIIKAHNDSLMKKYTDNILLMYEMLGVTEVAKQESLVDKDSITTFYINESVVQNKKNEIFHAYDSKLKVFHGYSFKWFNINANFANNSFGISNDSILTDSIFKEKGLEKITTVFRPAIEGSLNYNHLGIRTLQAAQLYSRFTWGSFLDAPFYDKDNTLYKITTQSLSIVDKDGDELLPYNEITENIQYMDVGGYYTIFYAFERTLGITGRLNLNFPVKNETSMPFKPNYSFYVGPIFRVVGADSWSKATFALNCGFEKQLYDENAWDNFQIKASVGVPFSIFEKKE</sequence>
<proteinExistence type="predicted"/>
<dbReference type="OrthoDB" id="1158431at2"/>
<dbReference type="AlphaFoldDB" id="A0A1I7GXI9"/>
<evidence type="ECO:0000313" key="2">
    <source>
        <dbReference type="EMBL" id="SFU53143.1"/>
    </source>
</evidence>
<name>A0A1I7GXI9_9FLAO</name>
<keyword evidence="1" id="KW-0732">Signal</keyword>
<reference evidence="3" key="1">
    <citation type="submission" date="2016-10" db="EMBL/GenBank/DDBJ databases">
        <authorList>
            <person name="Varghese N."/>
            <person name="Submissions S."/>
        </authorList>
    </citation>
    <scope>NUCLEOTIDE SEQUENCE [LARGE SCALE GENOMIC DNA]</scope>
    <source>
        <strain evidence="3">CGMCC 1.12333</strain>
    </source>
</reference>
<gene>
    <name evidence="2" type="ORF">SAMN05216480_10671</name>
</gene>
<feature type="signal peptide" evidence="1">
    <location>
        <begin position="1"/>
        <end position="18"/>
    </location>
</feature>
<protein>
    <submittedName>
        <fullName evidence="2">Uncharacterized protein</fullName>
    </submittedName>
</protein>
<accession>A0A1I7GXI9</accession>
<feature type="chain" id="PRO_5011471022" evidence="1">
    <location>
        <begin position="19"/>
        <end position="642"/>
    </location>
</feature>
<evidence type="ECO:0000313" key="3">
    <source>
        <dbReference type="Proteomes" id="UP000199138"/>
    </source>
</evidence>
<dbReference type="Proteomes" id="UP000199138">
    <property type="component" value="Unassembled WGS sequence"/>
</dbReference>
<organism evidence="2 3">
    <name type="scientific">Pustulibacterium marinum</name>
    <dbReference type="NCBI Taxonomy" id="1224947"/>
    <lineage>
        <taxon>Bacteria</taxon>
        <taxon>Pseudomonadati</taxon>
        <taxon>Bacteroidota</taxon>
        <taxon>Flavobacteriia</taxon>
        <taxon>Flavobacteriales</taxon>
        <taxon>Flavobacteriaceae</taxon>
        <taxon>Pustulibacterium</taxon>
    </lineage>
</organism>
<dbReference type="EMBL" id="FPBK01000006">
    <property type="protein sequence ID" value="SFU53143.1"/>
    <property type="molecule type" value="Genomic_DNA"/>
</dbReference>
<keyword evidence="3" id="KW-1185">Reference proteome</keyword>